<protein>
    <submittedName>
        <fullName evidence="1">Uncharacterized protein</fullName>
    </submittedName>
</protein>
<name>A0A1G8DRT4_9VIBR</name>
<dbReference type="OrthoDB" id="5867175at2"/>
<organism evidence="1 2">
    <name type="scientific">Vibrio xiamenensis</name>
    <dbReference type="NCBI Taxonomy" id="861298"/>
    <lineage>
        <taxon>Bacteria</taxon>
        <taxon>Pseudomonadati</taxon>
        <taxon>Pseudomonadota</taxon>
        <taxon>Gammaproteobacteria</taxon>
        <taxon>Vibrionales</taxon>
        <taxon>Vibrionaceae</taxon>
        <taxon>Vibrio</taxon>
    </lineage>
</organism>
<dbReference type="SUPFAM" id="SSF101908">
    <property type="entry name" value="Putative isomerase YbhE"/>
    <property type="match status" value="1"/>
</dbReference>
<dbReference type="EMBL" id="FNDD01000021">
    <property type="protein sequence ID" value="SDH60394.1"/>
    <property type="molecule type" value="Genomic_DNA"/>
</dbReference>
<sequence>MKKTTKLGLGVVAAALVTIGSYLGYSYIKERNRIDDIAHELKLWRGKTSTWDHYYSFDLPTNPQVADWHNEDLKVPQILFTVPNDDKSKISIWAAGIDGSGLELLIPEGEVGLTPHVTFGTSADYSRFMSRSPNGRYVLVPQKGGLVLYDLKTKEKTFINGVSQSATRVLWQPDSSQVVISHSDSLIKVMLPSKQVTTLDDTYGDIAGMALEGDWTNKVLSRKDNRLYVQLERNGGGWFSCRGSYVVDNFEPDIKTCGNTLVIDLDSLKIVDYGDYIPDEHQCRPNGSWIGNSFKCGDDIYEPGTPSKIIGQTELNQVLMHYSKKESWFISPQAFATISRYIPMPDDNSPVTEMRYSYRYIRNGETFILGDLGFAFSRYVLEHIDDNRWSQYLYPPLSYEDLNKAKARLKEQGYSYSHIE</sequence>
<dbReference type="STRING" id="861298.SAMN04488136_12133"/>
<dbReference type="RefSeq" id="WP_093276272.1">
    <property type="nucleotide sequence ID" value="NZ_FNDD01000021.1"/>
</dbReference>
<proteinExistence type="predicted"/>
<accession>A0A1G8DRT4</accession>
<keyword evidence="2" id="KW-1185">Reference proteome</keyword>
<evidence type="ECO:0000313" key="1">
    <source>
        <dbReference type="EMBL" id="SDH60394.1"/>
    </source>
</evidence>
<reference evidence="1 2" key="1">
    <citation type="submission" date="2016-10" db="EMBL/GenBank/DDBJ databases">
        <authorList>
            <person name="de Groot N.N."/>
        </authorList>
    </citation>
    <scope>NUCLEOTIDE SEQUENCE [LARGE SCALE GENOMIC DNA]</scope>
    <source>
        <strain evidence="1 2">CGMCC 1.10228</strain>
    </source>
</reference>
<evidence type="ECO:0000313" key="2">
    <source>
        <dbReference type="Proteomes" id="UP000198854"/>
    </source>
</evidence>
<gene>
    <name evidence="1" type="ORF">SAMN04488136_12133</name>
</gene>
<dbReference type="AlphaFoldDB" id="A0A1G8DRT4"/>
<dbReference type="Proteomes" id="UP000198854">
    <property type="component" value="Unassembled WGS sequence"/>
</dbReference>